<dbReference type="EMBL" id="BJZP01000001">
    <property type="protein sequence ID" value="GEO83204.1"/>
    <property type="molecule type" value="Genomic_DNA"/>
</dbReference>
<organism evidence="2 3">
    <name type="scientific">Ciceribacter naphthalenivorans</name>
    <dbReference type="NCBI Taxonomy" id="1118451"/>
    <lineage>
        <taxon>Bacteria</taxon>
        <taxon>Pseudomonadati</taxon>
        <taxon>Pseudomonadota</taxon>
        <taxon>Alphaproteobacteria</taxon>
        <taxon>Hyphomicrobiales</taxon>
        <taxon>Rhizobiaceae</taxon>
        <taxon>Ciceribacter</taxon>
    </lineage>
</organism>
<keyword evidence="3" id="KW-1185">Reference proteome</keyword>
<dbReference type="OrthoDB" id="65722at2"/>
<name>A0A512HCN1_9HYPH</name>
<feature type="chain" id="PRO_5022136191" description="DUF2259 domain-containing protein" evidence="1">
    <location>
        <begin position="17"/>
        <end position="236"/>
    </location>
</feature>
<dbReference type="InterPro" id="IPR018725">
    <property type="entry name" value="DUF2259_secreted"/>
</dbReference>
<evidence type="ECO:0000313" key="2">
    <source>
        <dbReference type="EMBL" id="GEO83204.1"/>
    </source>
</evidence>
<dbReference type="RefSeq" id="WP_147177914.1">
    <property type="nucleotide sequence ID" value="NZ_BJZP01000001.1"/>
</dbReference>
<keyword evidence="1" id="KW-0732">Signal</keyword>
<gene>
    <name evidence="2" type="ORF">RNA01_01360</name>
</gene>
<protein>
    <recommendedName>
        <fullName evidence="4">DUF2259 domain-containing protein</fullName>
    </recommendedName>
</protein>
<evidence type="ECO:0008006" key="4">
    <source>
        <dbReference type="Google" id="ProtNLM"/>
    </source>
</evidence>
<proteinExistence type="predicted"/>
<accession>A0A512HCN1</accession>
<dbReference type="AlphaFoldDB" id="A0A512HCN1"/>
<evidence type="ECO:0000313" key="3">
    <source>
        <dbReference type="Proteomes" id="UP000321717"/>
    </source>
</evidence>
<evidence type="ECO:0000256" key="1">
    <source>
        <dbReference type="SAM" id="SignalP"/>
    </source>
</evidence>
<comment type="caution">
    <text evidence="2">The sequence shown here is derived from an EMBL/GenBank/DDBJ whole genome shotgun (WGS) entry which is preliminary data.</text>
</comment>
<sequence length="236" mass="25132">MGLAAGLVCTASPAMAGDIAAFQSIGFSKDGGVYAFEEYGVQDGSGFAYSNIYLIDTVKDTYLPGTPIRVRIDDESSGLSQARDAAMQKARPLISELKLADYPGSLVAYNPVSEVGVAKHEMRYLAYPADPAFGEPYELKIEEFSTEPSGACAGVVDDVKAFRLRLTEKDGMAVDQLIHQDVKVPASRGCAVGYRLGGAITYTPPSGSNLHIALVHVLSVGFEGHDGRWLAVPVRP</sequence>
<reference evidence="2 3" key="1">
    <citation type="submission" date="2019-07" db="EMBL/GenBank/DDBJ databases">
        <title>Whole genome shotgun sequence of Rhizobium naphthalenivorans NBRC 107585.</title>
        <authorList>
            <person name="Hosoyama A."/>
            <person name="Uohara A."/>
            <person name="Ohji S."/>
            <person name="Ichikawa N."/>
        </authorList>
    </citation>
    <scope>NUCLEOTIDE SEQUENCE [LARGE SCALE GENOMIC DNA]</scope>
    <source>
        <strain evidence="2 3">NBRC 107585</strain>
    </source>
</reference>
<feature type="signal peptide" evidence="1">
    <location>
        <begin position="1"/>
        <end position="16"/>
    </location>
</feature>
<dbReference type="Pfam" id="PF10016">
    <property type="entry name" value="DUF2259"/>
    <property type="match status" value="1"/>
</dbReference>
<dbReference type="Proteomes" id="UP000321717">
    <property type="component" value="Unassembled WGS sequence"/>
</dbReference>